<dbReference type="EMBL" id="JBJKFK010000030">
    <property type="protein sequence ID" value="KAL3320774.1"/>
    <property type="molecule type" value="Genomic_DNA"/>
</dbReference>
<feature type="compositionally biased region" description="Acidic residues" evidence="1">
    <location>
        <begin position="319"/>
        <end position="339"/>
    </location>
</feature>
<name>A0ABD2QMK2_9PLAT</name>
<evidence type="ECO:0000313" key="3">
    <source>
        <dbReference type="Proteomes" id="UP001626550"/>
    </source>
</evidence>
<feature type="region of interest" description="Disordered" evidence="1">
    <location>
        <begin position="307"/>
        <end position="349"/>
    </location>
</feature>
<feature type="region of interest" description="Disordered" evidence="1">
    <location>
        <begin position="203"/>
        <end position="293"/>
    </location>
</feature>
<sequence length="391" mass="43442">MQLTPNDGLSKSQFTDLAATNALSKLTIQSQIPIVLDKSREDSLGSCDAVKSIFKHRSRNRNITHHGQKDNTNADKNASSIGIITMSGCKRTHSRSSSQEFLYNDVEMTSPKQKSRLKSRNRYIYSSRAYTKSSCGASVDESVPTSHYCGSVSNIASLTSSQCDVEKMSTADDNATLHSFKPRASSASDDNLICTQVRRALKRSTKSGHQLRENMIVSPAPSRQYRKTRMKKIHFNRQSNNDSSDGRPHRSKLPRTTASSTPFFAPGSRKRATVYSTNNPMRSRQTNKRRTIPICFMELDHSAIRSYSSSSDSSFPSDSDQDDDLVSADGRDGDDEESDYPGAEPSRPPFMVRRALIHLRRPILSSLVFSAKNLTTPSSHLFSESAHKSSL</sequence>
<proteinExistence type="predicted"/>
<protein>
    <submittedName>
        <fullName evidence="2">Uncharacterized protein</fullName>
    </submittedName>
</protein>
<organism evidence="2 3">
    <name type="scientific">Cichlidogyrus casuarinus</name>
    <dbReference type="NCBI Taxonomy" id="1844966"/>
    <lineage>
        <taxon>Eukaryota</taxon>
        <taxon>Metazoa</taxon>
        <taxon>Spiralia</taxon>
        <taxon>Lophotrochozoa</taxon>
        <taxon>Platyhelminthes</taxon>
        <taxon>Monogenea</taxon>
        <taxon>Monopisthocotylea</taxon>
        <taxon>Dactylogyridea</taxon>
        <taxon>Ancyrocephalidae</taxon>
        <taxon>Cichlidogyrus</taxon>
    </lineage>
</organism>
<comment type="caution">
    <text evidence="2">The sequence shown here is derived from an EMBL/GenBank/DDBJ whole genome shotgun (WGS) entry which is preliminary data.</text>
</comment>
<reference evidence="2 3" key="1">
    <citation type="submission" date="2024-11" db="EMBL/GenBank/DDBJ databases">
        <title>Adaptive evolution of stress response genes in parasites aligns with host niche diversity.</title>
        <authorList>
            <person name="Hahn C."/>
            <person name="Resl P."/>
        </authorList>
    </citation>
    <scope>NUCLEOTIDE SEQUENCE [LARGE SCALE GENOMIC DNA]</scope>
    <source>
        <strain evidence="2">EGGRZ-B1_66</strain>
        <tissue evidence="2">Body</tissue>
    </source>
</reference>
<evidence type="ECO:0000256" key="1">
    <source>
        <dbReference type="SAM" id="MobiDB-lite"/>
    </source>
</evidence>
<feature type="compositionally biased region" description="Polar residues" evidence="1">
    <location>
        <begin position="274"/>
        <end position="284"/>
    </location>
</feature>
<gene>
    <name evidence="2" type="ORF">Ciccas_000545</name>
</gene>
<feature type="compositionally biased region" description="Basic residues" evidence="1">
    <location>
        <begin position="224"/>
        <end position="235"/>
    </location>
</feature>
<dbReference type="Proteomes" id="UP001626550">
    <property type="component" value="Unassembled WGS sequence"/>
</dbReference>
<keyword evidence="3" id="KW-1185">Reference proteome</keyword>
<dbReference type="AlphaFoldDB" id="A0ABD2QMK2"/>
<evidence type="ECO:0000313" key="2">
    <source>
        <dbReference type="EMBL" id="KAL3320774.1"/>
    </source>
</evidence>
<accession>A0ABD2QMK2</accession>
<feature type="compositionally biased region" description="Low complexity" evidence="1">
    <location>
        <begin position="307"/>
        <end position="318"/>
    </location>
</feature>